<dbReference type="Proteomes" id="UP000250043">
    <property type="component" value="Unassembled WGS sequence"/>
</dbReference>
<keyword evidence="3" id="KW-1185">Reference proteome</keyword>
<feature type="region of interest" description="Disordered" evidence="1">
    <location>
        <begin position="68"/>
        <end position="91"/>
    </location>
</feature>
<accession>A0A8E2AWB6</accession>
<sequence length="91" mass="10319">MAPVTLYIPHPYAIASRTNSLPFPVNEFNHASQNVPQRVPDTHPSYTAMGLDSLLRDPPPRIARSARRQVMSSYSGRNPRFQVRPNCDNSW</sequence>
<dbReference type="EMBL" id="KV722470">
    <property type="protein sequence ID" value="OCH87862.1"/>
    <property type="molecule type" value="Genomic_DNA"/>
</dbReference>
<evidence type="ECO:0000313" key="3">
    <source>
        <dbReference type="Proteomes" id="UP000250043"/>
    </source>
</evidence>
<organism evidence="2 3">
    <name type="scientific">Obba rivulosa</name>
    <dbReference type="NCBI Taxonomy" id="1052685"/>
    <lineage>
        <taxon>Eukaryota</taxon>
        <taxon>Fungi</taxon>
        <taxon>Dikarya</taxon>
        <taxon>Basidiomycota</taxon>
        <taxon>Agaricomycotina</taxon>
        <taxon>Agaricomycetes</taxon>
        <taxon>Polyporales</taxon>
        <taxon>Gelatoporiaceae</taxon>
        <taxon>Obba</taxon>
    </lineage>
</organism>
<protein>
    <submittedName>
        <fullName evidence="2">Uncharacterized protein</fullName>
    </submittedName>
</protein>
<name>A0A8E2AWB6_9APHY</name>
<evidence type="ECO:0000256" key="1">
    <source>
        <dbReference type="SAM" id="MobiDB-lite"/>
    </source>
</evidence>
<dbReference type="AlphaFoldDB" id="A0A8E2AWB6"/>
<evidence type="ECO:0000313" key="2">
    <source>
        <dbReference type="EMBL" id="OCH87862.1"/>
    </source>
</evidence>
<reference evidence="2 3" key="1">
    <citation type="submission" date="2016-07" db="EMBL/GenBank/DDBJ databases">
        <title>Draft genome of the white-rot fungus Obba rivulosa 3A-2.</title>
        <authorList>
            <consortium name="DOE Joint Genome Institute"/>
            <person name="Miettinen O."/>
            <person name="Riley R."/>
            <person name="Acob R."/>
            <person name="Barry K."/>
            <person name="Cullen D."/>
            <person name="De Vries R."/>
            <person name="Hainaut M."/>
            <person name="Hatakka A."/>
            <person name="Henrissat B."/>
            <person name="Hilden K."/>
            <person name="Kuo R."/>
            <person name="Labutti K."/>
            <person name="Lipzen A."/>
            <person name="Makela M.R."/>
            <person name="Sandor L."/>
            <person name="Spatafora J.W."/>
            <person name="Grigoriev I.V."/>
            <person name="Hibbett D.S."/>
        </authorList>
    </citation>
    <scope>NUCLEOTIDE SEQUENCE [LARGE SCALE GENOMIC DNA]</scope>
    <source>
        <strain evidence="2 3">3A-2</strain>
    </source>
</reference>
<proteinExistence type="predicted"/>
<gene>
    <name evidence="2" type="ORF">OBBRIDRAFT_795770</name>
</gene>